<reference evidence="2 3" key="2">
    <citation type="submission" date="2024-11" db="EMBL/GenBank/DDBJ databases">
        <title>Using genomics to understand microbial adaptation to soil warming.</title>
        <authorList>
            <person name="Deangelis K.M. PhD."/>
        </authorList>
    </citation>
    <scope>NUCLEOTIDE SEQUENCE [LARGE SCALE GENOMIC DNA]</scope>
    <source>
        <strain evidence="2 3">GAS97</strain>
    </source>
</reference>
<evidence type="ECO:0000313" key="2">
    <source>
        <dbReference type="EMBL" id="MFK4443055.1"/>
    </source>
</evidence>
<evidence type="ECO:0000313" key="3">
    <source>
        <dbReference type="Proteomes" id="UP001620514"/>
    </source>
</evidence>
<proteinExistence type="predicted"/>
<keyword evidence="3" id="KW-1185">Reference proteome</keyword>
<name>A0ABW8MH79_9BURK</name>
<dbReference type="Proteomes" id="UP001620514">
    <property type="component" value="Unassembled WGS sequence"/>
</dbReference>
<sequence length="140" mass="16083">MTAELTRYNGYRYVLCKGRSFTDNAEKSNAGRAMLMHADMVVWESNAALVARVESFLQKGFSWYSRNPKPARETLQTLLAYVRDGAVIVSEENGATTDVFENGGFTLDPPLREQRRSAPPLDYEAWRKQYHAERRAETWQ</sequence>
<feature type="region of interest" description="Disordered" evidence="1">
    <location>
        <begin position="99"/>
        <end position="118"/>
    </location>
</feature>
<dbReference type="EMBL" id="JBIYDN010000008">
    <property type="protein sequence ID" value="MFK4443055.1"/>
    <property type="molecule type" value="Genomic_DNA"/>
</dbReference>
<dbReference type="RefSeq" id="WP_404607545.1">
    <property type="nucleotide sequence ID" value="NZ_JBIYDN010000008.1"/>
</dbReference>
<comment type="caution">
    <text evidence="2">The sequence shown here is derived from an EMBL/GenBank/DDBJ whole genome shotgun (WGS) entry which is preliminary data.</text>
</comment>
<protein>
    <submittedName>
        <fullName evidence="2">Uncharacterized protein</fullName>
    </submittedName>
</protein>
<organism evidence="2 3">
    <name type="scientific">Caballeronia udeis</name>
    <dbReference type="NCBI Taxonomy" id="1232866"/>
    <lineage>
        <taxon>Bacteria</taxon>
        <taxon>Pseudomonadati</taxon>
        <taxon>Pseudomonadota</taxon>
        <taxon>Betaproteobacteria</taxon>
        <taxon>Burkholderiales</taxon>
        <taxon>Burkholderiaceae</taxon>
        <taxon>Caballeronia</taxon>
    </lineage>
</organism>
<accession>A0ABW8MH79</accession>
<evidence type="ECO:0000256" key="1">
    <source>
        <dbReference type="SAM" id="MobiDB-lite"/>
    </source>
</evidence>
<gene>
    <name evidence="2" type="ORF">ABH943_003077</name>
</gene>
<reference evidence="2 3" key="1">
    <citation type="submission" date="2024-10" db="EMBL/GenBank/DDBJ databases">
        <authorList>
            <person name="Deangelis K."/>
            <person name="Huntemann M."/>
            <person name="Clum A."/>
            <person name="Wang J."/>
            <person name="Palaniappan K."/>
            <person name="Ritter S."/>
            <person name="Chen I.-M."/>
            <person name="Stamatis D."/>
            <person name="Reddy T."/>
            <person name="O'Malley R."/>
            <person name="Daum C."/>
            <person name="Ng V."/>
            <person name="Ivanova N."/>
            <person name="Kyrpides N."/>
            <person name="Woyke T."/>
        </authorList>
    </citation>
    <scope>NUCLEOTIDE SEQUENCE [LARGE SCALE GENOMIC DNA]</scope>
    <source>
        <strain evidence="2 3">GAS97</strain>
    </source>
</reference>